<evidence type="ECO:0000313" key="3">
    <source>
        <dbReference type="Proteomes" id="UP000292052"/>
    </source>
</evidence>
<protein>
    <submittedName>
        <fullName evidence="2">Uncharacterized protein</fullName>
    </submittedName>
</protein>
<sequence length="117" mass="13178">MSMQQRKDDMFEKSLSRPPVYPKTPIPSTRAACPVLDCAPDLQKSIPGSCCKQCIMPEEVKTQCSQGGKYYEASRMASRGNLMIADRLKVFVWYLVTLITRLLTVKSILSKELESTN</sequence>
<dbReference type="AlphaFoldDB" id="A0A482WEI4"/>
<gene>
    <name evidence="2" type="ORF">BDFB_003066</name>
</gene>
<name>A0A482WEI4_ASBVE</name>
<dbReference type="OrthoDB" id="6019304at2759"/>
<organism evidence="2 3">
    <name type="scientific">Asbolus verrucosus</name>
    <name type="common">Desert ironclad beetle</name>
    <dbReference type="NCBI Taxonomy" id="1661398"/>
    <lineage>
        <taxon>Eukaryota</taxon>
        <taxon>Metazoa</taxon>
        <taxon>Ecdysozoa</taxon>
        <taxon>Arthropoda</taxon>
        <taxon>Hexapoda</taxon>
        <taxon>Insecta</taxon>
        <taxon>Pterygota</taxon>
        <taxon>Neoptera</taxon>
        <taxon>Endopterygota</taxon>
        <taxon>Coleoptera</taxon>
        <taxon>Polyphaga</taxon>
        <taxon>Cucujiformia</taxon>
        <taxon>Tenebrionidae</taxon>
        <taxon>Pimeliinae</taxon>
        <taxon>Asbolus</taxon>
    </lineage>
</organism>
<reference evidence="2 3" key="1">
    <citation type="submission" date="2017-03" db="EMBL/GenBank/DDBJ databases">
        <title>Genome of the blue death feigning beetle - Asbolus verrucosus.</title>
        <authorList>
            <person name="Rider S.D."/>
        </authorList>
    </citation>
    <scope>NUCLEOTIDE SEQUENCE [LARGE SCALE GENOMIC DNA]</scope>
    <source>
        <strain evidence="2">Butters</strain>
        <tissue evidence="2">Head and leg muscle</tissue>
    </source>
</reference>
<proteinExistence type="predicted"/>
<keyword evidence="3" id="KW-1185">Reference proteome</keyword>
<evidence type="ECO:0000256" key="1">
    <source>
        <dbReference type="SAM" id="MobiDB-lite"/>
    </source>
</evidence>
<dbReference type="EMBL" id="QDEB01002936">
    <property type="protein sequence ID" value="RZC42993.1"/>
    <property type="molecule type" value="Genomic_DNA"/>
</dbReference>
<accession>A0A482WEI4</accession>
<evidence type="ECO:0000313" key="2">
    <source>
        <dbReference type="EMBL" id="RZC42993.1"/>
    </source>
</evidence>
<comment type="caution">
    <text evidence="2">The sequence shown here is derived from an EMBL/GenBank/DDBJ whole genome shotgun (WGS) entry which is preliminary data.</text>
</comment>
<feature type="region of interest" description="Disordered" evidence="1">
    <location>
        <begin position="1"/>
        <end position="24"/>
    </location>
</feature>
<dbReference type="Proteomes" id="UP000292052">
    <property type="component" value="Unassembled WGS sequence"/>
</dbReference>
<feature type="compositionally biased region" description="Basic and acidic residues" evidence="1">
    <location>
        <begin position="1"/>
        <end position="15"/>
    </location>
</feature>